<feature type="transmembrane region" description="Helical" evidence="6">
    <location>
        <begin position="381"/>
        <end position="398"/>
    </location>
</feature>
<dbReference type="AlphaFoldDB" id="A0A1H1TGD9"/>
<dbReference type="InterPro" id="IPR050833">
    <property type="entry name" value="Poly_Biosynth_Transport"/>
</dbReference>
<dbReference type="Proteomes" id="UP000198859">
    <property type="component" value="Chromosome I"/>
</dbReference>
<evidence type="ECO:0000256" key="4">
    <source>
        <dbReference type="ARBA" id="ARBA00022989"/>
    </source>
</evidence>
<reference evidence="8" key="1">
    <citation type="submission" date="2016-10" db="EMBL/GenBank/DDBJ databases">
        <authorList>
            <person name="Varghese N."/>
            <person name="Submissions S."/>
        </authorList>
    </citation>
    <scope>NUCLEOTIDE SEQUENCE [LARGE SCALE GENOMIC DNA]</scope>
    <source>
        <strain evidence="8">DSM 22127</strain>
    </source>
</reference>
<keyword evidence="3 6" id="KW-0812">Transmembrane</keyword>
<keyword evidence="4 6" id="KW-1133">Transmembrane helix</keyword>
<feature type="transmembrane region" description="Helical" evidence="6">
    <location>
        <begin position="214"/>
        <end position="243"/>
    </location>
</feature>
<dbReference type="GO" id="GO:0005886">
    <property type="term" value="C:plasma membrane"/>
    <property type="evidence" value="ECO:0007669"/>
    <property type="project" value="UniProtKB-SubCell"/>
</dbReference>
<dbReference type="STRING" id="642780.SAMN04488570_2226"/>
<feature type="transmembrane region" description="Helical" evidence="6">
    <location>
        <begin position="80"/>
        <end position="102"/>
    </location>
</feature>
<gene>
    <name evidence="7" type="ORF">SAMN04488570_2226</name>
</gene>
<sequence>MRRGALLRVGWNLGDQVLSSATNALLSFLVARSVTETEFGGFSIAFTVFSVLVGLSRAVSSSPLSVRFAGKDDRLFRPAGAASVGTALVVGAVGGVGCLVAGSLLDGAAGTALLALGVVLPGLLVQDAWRFVFFAEARPQAAVVNDALWAVLQIGAVLALVAADLGTVGPLLLAWGGAACAAALLGLRQAGVRPAPRSAVTWLRRHWDLSRYLLLEYVTLQGGMQLALLCIASIGTLSAVGALRGVQVLLGPTTILAVGIQSFALPELSRRRRDLSARRWVLAAVALSGLVTGMGVLWGALFLLVPDAWGRELLGDTWATTSQILVASIVQQAGAAIALGPAVALYAMDRARVTLSIHAVLAPLMFLGGVGGVVVGGAQGAAWGFALAYWSVAPVWWVRVRREARRLAGASAQHHAGT</sequence>
<feature type="transmembrane region" description="Helical" evidence="6">
    <location>
        <begin position="249"/>
        <end position="268"/>
    </location>
</feature>
<organism evidence="7 8">
    <name type="scientific">Nocardioides scoriae</name>
    <dbReference type="NCBI Taxonomy" id="642780"/>
    <lineage>
        <taxon>Bacteria</taxon>
        <taxon>Bacillati</taxon>
        <taxon>Actinomycetota</taxon>
        <taxon>Actinomycetes</taxon>
        <taxon>Propionibacteriales</taxon>
        <taxon>Nocardioidaceae</taxon>
        <taxon>Nocardioides</taxon>
    </lineage>
</organism>
<feature type="transmembrane region" description="Helical" evidence="6">
    <location>
        <begin position="108"/>
        <end position="129"/>
    </location>
</feature>
<dbReference type="PANTHER" id="PTHR30250:SF26">
    <property type="entry name" value="PSMA PROTEIN"/>
    <property type="match status" value="1"/>
</dbReference>
<dbReference type="CDD" id="cd13126">
    <property type="entry name" value="MATE_like_11"/>
    <property type="match status" value="1"/>
</dbReference>
<evidence type="ECO:0000313" key="8">
    <source>
        <dbReference type="Proteomes" id="UP000198859"/>
    </source>
</evidence>
<feature type="transmembrane region" description="Helical" evidence="6">
    <location>
        <begin position="324"/>
        <end position="348"/>
    </location>
</feature>
<evidence type="ECO:0000256" key="2">
    <source>
        <dbReference type="ARBA" id="ARBA00022475"/>
    </source>
</evidence>
<keyword evidence="8" id="KW-1185">Reference proteome</keyword>
<protein>
    <submittedName>
        <fullName evidence="7">Membrane protein involved in the export of O-antigen and teichoic acid</fullName>
    </submittedName>
</protein>
<evidence type="ECO:0000313" key="7">
    <source>
        <dbReference type="EMBL" id="SDS59258.1"/>
    </source>
</evidence>
<dbReference type="EMBL" id="LT629757">
    <property type="protein sequence ID" value="SDS59258.1"/>
    <property type="molecule type" value="Genomic_DNA"/>
</dbReference>
<comment type="subcellular location">
    <subcellularLocation>
        <location evidence="1">Cell membrane</location>
        <topology evidence="1">Multi-pass membrane protein</topology>
    </subcellularLocation>
</comment>
<keyword evidence="5 6" id="KW-0472">Membrane</keyword>
<dbReference type="OrthoDB" id="3701119at2"/>
<evidence type="ECO:0000256" key="6">
    <source>
        <dbReference type="SAM" id="Phobius"/>
    </source>
</evidence>
<name>A0A1H1TGD9_9ACTN</name>
<feature type="transmembrane region" description="Helical" evidence="6">
    <location>
        <begin position="141"/>
        <end position="162"/>
    </location>
</feature>
<evidence type="ECO:0000256" key="1">
    <source>
        <dbReference type="ARBA" id="ARBA00004651"/>
    </source>
</evidence>
<accession>A0A1H1TGD9</accession>
<feature type="transmembrane region" description="Helical" evidence="6">
    <location>
        <begin position="168"/>
        <end position="187"/>
    </location>
</feature>
<evidence type="ECO:0000256" key="5">
    <source>
        <dbReference type="ARBA" id="ARBA00023136"/>
    </source>
</evidence>
<evidence type="ECO:0000256" key="3">
    <source>
        <dbReference type="ARBA" id="ARBA00022692"/>
    </source>
</evidence>
<dbReference type="RefSeq" id="WP_091729564.1">
    <property type="nucleotide sequence ID" value="NZ_LT629757.1"/>
</dbReference>
<keyword evidence="2" id="KW-1003">Cell membrane</keyword>
<feature type="transmembrane region" description="Helical" evidence="6">
    <location>
        <begin position="280"/>
        <end position="304"/>
    </location>
</feature>
<proteinExistence type="predicted"/>
<dbReference type="PANTHER" id="PTHR30250">
    <property type="entry name" value="PST FAMILY PREDICTED COLANIC ACID TRANSPORTER"/>
    <property type="match status" value="1"/>
</dbReference>
<feature type="transmembrane region" description="Helical" evidence="6">
    <location>
        <begin position="355"/>
        <end position="375"/>
    </location>
</feature>